<dbReference type="Proteomes" id="UP001457282">
    <property type="component" value="Unassembled WGS sequence"/>
</dbReference>
<evidence type="ECO:0000313" key="7">
    <source>
        <dbReference type="EMBL" id="KAK9927487.1"/>
    </source>
</evidence>
<gene>
    <name evidence="7" type="ORF">M0R45_024668</name>
</gene>
<accession>A0AAW1WS78</accession>
<dbReference type="InterPro" id="IPR003441">
    <property type="entry name" value="NAC-dom"/>
</dbReference>
<evidence type="ECO:0000256" key="4">
    <source>
        <dbReference type="ARBA" id="ARBA00023163"/>
    </source>
</evidence>
<dbReference type="Gene3D" id="2.170.150.80">
    <property type="entry name" value="NAC domain"/>
    <property type="match status" value="1"/>
</dbReference>
<dbReference type="PANTHER" id="PTHR31744">
    <property type="entry name" value="PROTEIN CUP-SHAPED COTYLEDON 2-RELATED"/>
    <property type="match status" value="1"/>
</dbReference>
<evidence type="ECO:0000259" key="6">
    <source>
        <dbReference type="PROSITE" id="PS51005"/>
    </source>
</evidence>
<organism evidence="7 8">
    <name type="scientific">Rubus argutus</name>
    <name type="common">Southern blackberry</name>
    <dbReference type="NCBI Taxonomy" id="59490"/>
    <lineage>
        <taxon>Eukaryota</taxon>
        <taxon>Viridiplantae</taxon>
        <taxon>Streptophyta</taxon>
        <taxon>Embryophyta</taxon>
        <taxon>Tracheophyta</taxon>
        <taxon>Spermatophyta</taxon>
        <taxon>Magnoliopsida</taxon>
        <taxon>eudicotyledons</taxon>
        <taxon>Gunneridae</taxon>
        <taxon>Pentapetalae</taxon>
        <taxon>rosids</taxon>
        <taxon>fabids</taxon>
        <taxon>Rosales</taxon>
        <taxon>Rosaceae</taxon>
        <taxon>Rosoideae</taxon>
        <taxon>Rosoideae incertae sedis</taxon>
        <taxon>Rubus</taxon>
    </lineage>
</organism>
<evidence type="ECO:0000256" key="3">
    <source>
        <dbReference type="ARBA" id="ARBA00023125"/>
    </source>
</evidence>
<dbReference type="AlphaFoldDB" id="A0AAW1WS78"/>
<dbReference type="GO" id="GO:0005634">
    <property type="term" value="C:nucleus"/>
    <property type="evidence" value="ECO:0007669"/>
    <property type="project" value="UniProtKB-SubCell"/>
</dbReference>
<dbReference type="InterPro" id="IPR036093">
    <property type="entry name" value="NAC_dom_sf"/>
</dbReference>
<feature type="domain" description="NAC" evidence="6">
    <location>
        <begin position="7"/>
        <end position="156"/>
    </location>
</feature>
<reference evidence="7 8" key="1">
    <citation type="journal article" date="2023" name="G3 (Bethesda)">
        <title>A chromosome-length genome assembly and annotation of blackberry (Rubus argutus, cv. 'Hillquist').</title>
        <authorList>
            <person name="Bruna T."/>
            <person name="Aryal R."/>
            <person name="Dudchenko O."/>
            <person name="Sargent D.J."/>
            <person name="Mead D."/>
            <person name="Buti M."/>
            <person name="Cavallini A."/>
            <person name="Hytonen T."/>
            <person name="Andres J."/>
            <person name="Pham M."/>
            <person name="Weisz D."/>
            <person name="Mascagni F."/>
            <person name="Usai G."/>
            <person name="Natali L."/>
            <person name="Bassil N."/>
            <person name="Fernandez G.E."/>
            <person name="Lomsadze A."/>
            <person name="Armour M."/>
            <person name="Olukolu B."/>
            <person name="Poorten T."/>
            <person name="Britton C."/>
            <person name="Davik J."/>
            <person name="Ashrafi H."/>
            <person name="Aiden E.L."/>
            <person name="Borodovsky M."/>
            <person name="Worthington M."/>
        </authorList>
    </citation>
    <scope>NUCLEOTIDE SEQUENCE [LARGE SCALE GENOMIC DNA]</scope>
    <source>
        <strain evidence="7">PI 553951</strain>
    </source>
</reference>
<comment type="caution">
    <text evidence="7">The sequence shown here is derived from an EMBL/GenBank/DDBJ whole genome shotgun (WGS) entry which is preliminary data.</text>
</comment>
<evidence type="ECO:0000313" key="8">
    <source>
        <dbReference type="Proteomes" id="UP001457282"/>
    </source>
</evidence>
<keyword evidence="4" id="KW-0804">Transcription</keyword>
<sequence length="350" mass="40828">MNTFSHVPPGFRFHPTDEELVDYYLRKKIASKKIDLDVIRDVDLYKIEPWDLQELCKIGTEDQNEWYFFSHKDKKYPTGTRTNRATKAGFWKATGRDKAIYIRHNLVGMRKTLVFYKGRAPNGQKSDWIMHEYRLETNENGPPQEEGWVVCRVFKKRLATVRRVGDYESPCWYDPGSSMSSFMPELDSPRRNMIPHPAYTTSSSSSYHNQLYSNCKQELDHHLQYNTMPVPPHPDSFLQLPQLESPKVAQYGTYDPHRNNGCHVMPSPTFRPEHLQQMNHQNLMINSPSLLYNDNSLDDQVTDWRVLDKFVASQLSHEQLEASKETTTNYSNEDYAVSTSTSSCQVDLWK</sequence>
<dbReference type="EMBL" id="JBEDUW010000005">
    <property type="protein sequence ID" value="KAK9927487.1"/>
    <property type="molecule type" value="Genomic_DNA"/>
</dbReference>
<dbReference type="PANTHER" id="PTHR31744:SF230">
    <property type="entry name" value="NAC DOMAIN-CONTAINING PROTEIN"/>
    <property type="match status" value="1"/>
</dbReference>
<comment type="subcellular location">
    <subcellularLocation>
        <location evidence="1">Nucleus</location>
    </subcellularLocation>
</comment>
<protein>
    <recommendedName>
        <fullName evidence="6">NAC domain-containing protein</fullName>
    </recommendedName>
</protein>
<proteinExistence type="predicted"/>
<dbReference type="GO" id="GO:0003677">
    <property type="term" value="F:DNA binding"/>
    <property type="evidence" value="ECO:0007669"/>
    <property type="project" value="UniProtKB-KW"/>
</dbReference>
<keyword evidence="8" id="KW-1185">Reference proteome</keyword>
<evidence type="ECO:0000256" key="2">
    <source>
        <dbReference type="ARBA" id="ARBA00023015"/>
    </source>
</evidence>
<dbReference type="SUPFAM" id="SSF101941">
    <property type="entry name" value="NAC domain"/>
    <property type="match status" value="1"/>
</dbReference>
<dbReference type="Pfam" id="PF02365">
    <property type="entry name" value="NAM"/>
    <property type="match status" value="1"/>
</dbReference>
<dbReference type="PROSITE" id="PS51005">
    <property type="entry name" value="NAC"/>
    <property type="match status" value="1"/>
</dbReference>
<evidence type="ECO:0000256" key="5">
    <source>
        <dbReference type="ARBA" id="ARBA00023242"/>
    </source>
</evidence>
<name>A0AAW1WS78_RUBAR</name>
<keyword evidence="2" id="KW-0805">Transcription regulation</keyword>
<keyword evidence="3" id="KW-0238">DNA-binding</keyword>
<keyword evidence="5" id="KW-0539">Nucleus</keyword>
<dbReference type="FunFam" id="2.170.150.80:FF:000003">
    <property type="entry name" value="NAC domain-containing protein"/>
    <property type="match status" value="1"/>
</dbReference>
<dbReference type="GO" id="GO:0006355">
    <property type="term" value="P:regulation of DNA-templated transcription"/>
    <property type="evidence" value="ECO:0007669"/>
    <property type="project" value="InterPro"/>
</dbReference>
<evidence type="ECO:0000256" key="1">
    <source>
        <dbReference type="ARBA" id="ARBA00004123"/>
    </source>
</evidence>